<reference evidence="5" key="1">
    <citation type="submission" date="2025-08" db="UniProtKB">
        <authorList>
            <consortium name="Ensembl"/>
        </authorList>
    </citation>
    <scope>IDENTIFICATION</scope>
</reference>
<evidence type="ECO:0000259" key="4">
    <source>
        <dbReference type="PROSITE" id="PS50835"/>
    </source>
</evidence>
<dbReference type="SUPFAM" id="SSF48726">
    <property type="entry name" value="Immunoglobulin"/>
    <property type="match status" value="3"/>
</dbReference>
<feature type="compositionally biased region" description="Basic and acidic residues" evidence="3">
    <location>
        <begin position="385"/>
        <end position="397"/>
    </location>
</feature>
<dbReference type="Gene3D" id="2.60.40.10">
    <property type="entry name" value="Immunoglobulins"/>
    <property type="match status" value="3"/>
</dbReference>
<organism evidence="5 6">
    <name type="scientific">Malurus cyaneus samueli</name>
    <dbReference type="NCBI Taxonomy" id="2593467"/>
    <lineage>
        <taxon>Eukaryota</taxon>
        <taxon>Metazoa</taxon>
        <taxon>Chordata</taxon>
        <taxon>Craniata</taxon>
        <taxon>Vertebrata</taxon>
        <taxon>Euteleostomi</taxon>
        <taxon>Archelosauria</taxon>
        <taxon>Archosauria</taxon>
        <taxon>Dinosauria</taxon>
        <taxon>Saurischia</taxon>
        <taxon>Theropoda</taxon>
        <taxon>Coelurosauria</taxon>
        <taxon>Aves</taxon>
        <taxon>Neognathae</taxon>
        <taxon>Neoaves</taxon>
        <taxon>Telluraves</taxon>
        <taxon>Australaves</taxon>
        <taxon>Passeriformes</taxon>
        <taxon>Meliphagoidea</taxon>
        <taxon>Maluridae</taxon>
        <taxon>Malurus</taxon>
    </lineage>
</organism>
<dbReference type="GO" id="GO:0007166">
    <property type="term" value="P:cell surface receptor signaling pathway"/>
    <property type="evidence" value="ECO:0007669"/>
    <property type="project" value="TreeGrafter"/>
</dbReference>
<dbReference type="SMART" id="SM00408">
    <property type="entry name" value="IGc2"/>
    <property type="match status" value="2"/>
</dbReference>
<dbReference type="PANTHER" id="PTHR11481">
    <property type="entry name" value="IMMUNOGLOBULIN FC RECEPTOR"/>
    <property type="match status" value="1"/>
</dbReference>
<evidence type="ECO:0000256" key="2">
    <source>
        <dbReference type="ARBA" id="ARBA00023157"/>
    </source>
</evidence>
<dbReference type="GO" id="GO:0009897">
    <property type="term" value="C:external side of plasma membrane"/>
    <property type="evidence" value="ECO:0007669"/>
    <property type="project" value="TreeGrafter"/>
</dbReference>
<keyword evidence="6" id="KW-1185">Reference proteome</keyword>
<evidence type="ECO:0000313" key="6">
    <source>
        <dbReference type="Proteomes" id="UP000694560"/>
    </source>
</evidence>
<name>A0A8C5X620_9PASS</name>
<dbReference type="GO" id="GO:0004888">
    <property type="term" value="F:transmembrane signaling receptor activity"/>
    <property type="evidence" value="ECO:0007669"/>
    <property type="project" value="TreeGrafter"/>
</dbReference>
<dbReference type="Pfam" id="PF13927">
    <property type="entry name" value="Ig_3"/>
    <property type="match status" value="1"/>
</dbReference>
<keyword evidence="1" id="KW-0732">Signal</keyword>
<feature type="domain" description="Ig-like" evidence="4">
    <location>
        <begin position="9"/>
        <end position="86"/>
    </location>
</feature>
<dbReference type="InterPro" id="IPR007110">
    <property type="entry name" value="Ig-like_dom"/>
</dbReference>
<dbReference type="Ensembl" id="ENSMCST00000013860.1">
    <property type="protein sequence ID" value="ENSMCSP00000013506.1"/>
    <property type="gene ID" value="ENSMCSG00000009570.1"/>
</dbReference>
<evidence type="ECO:0000313" key="5">
    <source>
        <dbReference type="Ensembl" id="ENSMCSP00000013506.1"/>
    </source>
</evidence>
<keyword evidence="2" id="KW-1015">Disulfide bond</keyword>
<feature type="region of interest" description="Disordered" evidence="3">
    <location>
        <begin position="378"/>
        <end position="427"/>
    </location>
</feature>
<feature type="domain" description="Ig-like" evidence="4">
    <location>
        <begin position="95"/>
        <end position="169"/>
    </location>
</feature>
<protein>
    <recommendedName>
        <fullName evidence="4">Ig-like domain-containing protein</fullName>
    </recommendedName>
</protein>
<dbReference type="Proteomes" id="UP000694560">
    <property type="component" value="Unplaced"/>
</dbReference>
<dbReference type="InterPro" id="IPR003598">
    <property type="entry name" value="Ig_sub2"/>
</dbReference>
<dbReference type="PANTHER" id="PTHR11481:SF64">
    <property type="entry name" value="FC RECEPTOR-LIKE PROTEIN 4"/>
    <property type="match status" value="1"/>
</dbReference>
<proteinExistence type="predicted"/>
<dbReference type="InterPro" id="IPR036179">
    <property type="entry name" value="Ig-like_dom_sf"/>
</dbReference>
<evidence type="ECO:0000256" key="1">
    <source>
        <dbReference type="ARBA" id="ARBA00022729"/>
    </source>
</evidence>
<dbReference type="InterPro" id="IPR050488">
    <property type="entry name" value="Ig_Fc_receptor"/>
</dbReference>
<reference evidence="5" key="2">
    <citation type="submission" date="2025-09" db="UniProtKB">
        <authorList>
            <consortium name="Ensembl"/>
        </authorList>
    </citation>
    <scope>IDENTIFICATION</scope>
</reference>
<evidence type="ECO:0000256" key="3">
    <source>
        <dbReference type="SAM" id="MobiDB-lite"/>
    </source>
</evidence>
<dbReference type="OrthoDB" id="6151406at2759"/>
<dbReference type="InterPro" id="IPR013783">
    <property type="entry name" value="Ig-like_fold"/>
</dbReference>
<feature type="compositionally biased region" description="Gly residues" evidence="3">
    <location>
        <begin position="398"/>
        <end position="412"/>
    </location>
</feature>
<dbReference type="SMART" id="SM00409">
    <property type="entry name" value="IG"/>
    <property type="match status" value="4"/>
</dbReference>
<dbReference type="InterPro" id="IPR003599">
    <property type="entry name" value="Ig_sub"/>
</dbReference>
<dbReference type="CDD" id="cd00096">
    <property type="entry name" value="Ig"/>
    <property type="match status" value="1"/>
</dbReference>
<dbReference type="PROSITE" id="PS50835">
    <property type="entry name" value="IG_LIKE"/>
    <property type="match status" value="3"/>
</dbReference>
<sequence length="427" mass="44601">MPCPRPAVPSPTAALPGCCPLSSAGVQSTQLLVEPPWTPAVLWDRVTLSCQGSGTRDATTWYKDGRLWWHEGPDHFLITESGTYTCDSSGTGLSPPVSVLNDRLVLQVPARALLEGDTVTLRCRRLRNMPVTGVRFYREGEDVGGALSERGTELFLPPRQLHHGGRYSCGGWVSSGLSPWAESAGLGDTSSFPVPVLEAPPELTEGSPLNLSCLSPPSPLRPRAPSCTSSTGTGGCWGPAGVPAPGARRGVSDSGDYSCEVRSEWGDVRKSSARLRVTVRRVPLSEVSLSAQPPGGRVALGDRLVLSCSVAAGTGPLSFSWHRGGSGAPLGTGPRLELRHVRDNDSGHYQCRASDGDSAAESAPVNVTVLGEGTFGLGVAPPTVESHRDPVRSRDPRGGGGPPFVPGGGTGGVTPHHQGLQELQGGR</sequence>
<accession>A0A8C5X620</accession>
<feature type="domain" description="Ig-like" evidence="4">
    <location>
        <begin position="283"/>
        <end position="368"/>
    </location>
</feature>
<dbReference type="AlphaFoldDB" id="A0A8C5X620"/>